<evidence type="ECO:0000313" key="2">
    <source>
        <dbReference type="Proteomes" id="UP001501116"/>
    </source>
</evidence>
<protein>
    <recommendedName>
        <fullName evidence="3">TIGR02677 family protein</fullName>
    </recommendedName>
</protein>
<evidence type="ECO:0008006" key="3">
    <source>
        <dbReference type="Google" id="ProtNLM"/>
    </source>
</evidence>
<gene>
    <name evidence="1" type="ORF">GCM10009754_47410</name>
</gene>
<dbReference type="Pfam" id="PF09660">
    <property type="entry name" value="DUF2397"/>
    <property type="match status" value="1"/>
</dbReference>
<reference evidence="1 2" key="1">
    <citation type="journal article" date="2019" name="Int. J. Syst. Evol. Microbiol.">
        <title>The Global Catalogue of Microorganisms (GCM) 10K type strain sequencing project: providing services to taxonomists for standard genome sequencing and annotation.</title>
        <authorList>
            <consortium name="The Broad Institute Genomics Platform"/>
            <consortium name="The Broad Institute Genome Sequencing Center for Infectious Disease"/>
            <person name="Wu L."/>
            <person name="Ma J."/>
        </authorList>
    </citation>
    <scope>NUCLEOTIDE SEQUENCE [LARGE SCALE GENOMIC DNA]</scope>
    <source>
        <strain evidence="1 2">JCM 14545</strain>
    </source>
</reference>
<keyword evidence="2" id="KW-1185">Reference proteome</keyword>
<dbReference type="Proteomes" id="UP001501116">
    <property type="component" value="Unassembled WGS sequence"/>
</dbReference>
<dbReference type="NCBIfam" id="TIGR02677">
    <property type="entry name" value="TIGR02677 family protein"/>
    <property type="match status" value="1"/>
</dbReference>
<proteinExistence type="predicted"/>
<name>A0ABN2RGP0_9PSEU</name>
<sequence>MQDFQPFAHLTAPNTALYRSVMGAFVQAKRRFTVHLRPEDVHETLDAAELTSIADALTKLVSWGNLRADPDTSRVTTVEDFHRARFLYQLTERGEAAEQALATYDEALGKRGALQAVALSDIATQLHALLGFAKESAPDQAKVHLLLRGLVDRFTDLAGNAQAFMGSLQRTIDLHDADVDAFRAYKDRLIDYLERFIRDLVGTGGKIASLIEEIEHLGIGKLLDVAAWREAEDAAPGQGDGADDPRRQEFERVRPLWQDRWQGVRTWFVSAPHHPSQAKLLRSQARAAIPQLLQVVAALNERRSGRSDRSADFRSLARWFAQAPDDASVHRLWRSAFGLSASRHLTVDADTLEARAEDPVPASTPWAEAPPLEISPRLRKTGSYERRGKPNRVLDRTEQRRYLAELASREAAETAAARAALVTSRPTRLADLGELDPAAFRLFLALLGDALSARTPGTRTVETSTSDGSMAIRLTALEDAGRAEIHTPHGVFRGPEHLVEIVDLTAATVEEVSA</sequence>
<dbReference type="InterPro" id="IPR013493">
    <property type="entry name" value="CHP02677"/>
</dbReference>
<accession>A0ABN2RGP0</accession>
<dbReference type="RefSeq" id="WP_344422738.1">
    <property type="nucleotide sequence ID" value="NZ_BAAANN010000019.1"/>
</dbReference>
<comment type="caution">
    <text evidence="1">The sequence shown here is derived from an EMBL/GenBank/DDBJ whole genome shotgun (WGS) entry which is preliminary data.</text>
</comment>
<dbReference type="EMBL" id="BAAANN010000019">
    <property type="protein sequence ID" value="GAA1968837.1"/>
    <property type="molecule type" value="Genomic_DNA"/>
</dbReference>
<evidence type="ECO:0000313" key="1">
    <source>
        <dbReference type="EMBL" id="GAA1968837.1"/>
    </source>
</evidence>
<organism evidence="1 2">
    <name type="scientific">Amycolatopsis minnesotensis</name>
    <dbReference type="NCBI Taxonomy" id="337894"/>
    <lineage>
        <taxon>Bacteria</taxon>
        <taxon>Bacillati</taxon>
        <taxon>Actinomycetota</taxon>
        <taxon>Actinomycetes</taxon>
        <taxon>Pseudonocardiales</taxon>
        <taxon>Pseudonocardiaceae</taxon>
        <taxon>Amycolatopsis</taxon>
    </lineage>
</organism>